<proteinExistence type="inferred from homology"/>
<evidence type="ECO:0000256" key="4">
    <source>
        <dbReference type="ARBA" id="ARBA00023172"/>
    </source>
</evidence>
<dbReference type="InterPro" id="IPR010998">
    <property type="entry name" value="Integrase_recombinase_N"/>
</dbReference>
<evidence type="ECO:0000256" key="3">
    <source>
        <dbReference type="ARBA" id="ARBA00023125"/>
    </source>
</evidence>
<organism evidence="8 9">
    <name type="scientific">Novosphingobium chloroacetimidivorans</name>
    <dbReference type="NCBI Taxonomy" id="1428314"/>
    <lineage>
        <taxon>Bacteria</taxon>
        <taxon>Pseudomonadati</taxon>
        <taxon>Pseudomonadota</taxon>
        <taxon>Alphaproteobacteria</taxon>
        <taxon>Sphingomonadales</taxon>
        <taxon>Sphingomonadaceae</taxon>
        <taxon>Novosphingobium</taxon>
    </lineage>
</organism>
<dbReference type="GO" id="GO:0015074">
    <property type="term" value="P:DNA integration"/>
    <property type="evidence" value="ECO:0007669"/>
    <property type="project" value="UniProtKB-KW"/>
</dbReference>
<dbReference type="GO" id="GO:0006310">
    <property type="term" value="P:DNA recombination"/>
    <property type="evidence" value="ECO:0007669"/>
    <property type="project" value="UniProtKB-KW"/>
</dbReference>
<evidence type="ECO:0000256" key="2">
    <source>
        <dbReference type="ARBA" id="ARBA00022908"/>
    </source>
</evidence>
<dbReference type="InterPro" id="IPR011010">
    <property type="entry name" value="DNA_brk_join_enz"/>
</dbReference>
<dbReference type="SUPFAM" id="SSF56349">
    <property type="entry name" value="DNA breaking-rejoining enzymes"/>
    <property type="match status" value="1"/>
</dbReference>
<dbReference type="Gene3D" id="1.10.443.10">
    <property type="entry name" value="Intergrase catalytic core"/>
    <property type="match status" value="1"/>
</dbReference>
<dbReference type="Gene3D" id="1.10.150.130">
    <property type="match status" value="1"/>
</dbReference>
<evidence type="ECO:0000259" key="6">
    <source>
        <dbReference type="PROSITE" id="PS51898"/>
    </source>
</evidence>
<name>A0A7W7K7D2_9SPHN</name>
<keyword evidence="3 5" id="KW-0238">DNA-binding</keyword>
<keyword evidence="9" id="KW-1185">Reference proteome</keyword>
<accession>A0A7W7K7D2</accession>
<dbReference type="InterPro" id="IPR050808">
    <property type="entry name" value="Phage_Integrase"/>
</dbReference>
<dbReference type="RefSeq" id="WP_184241991.1">
    <property type="nucleotide sequence ID" value="NZ_JACHLR010000001.1"/>
</dbReference>
<dbReference type="GO" id="GO:0003677">
    <property type="term" value="F:DNA binding"/>
    <property type="evidence" value="ECO:0007669"/>
    <property type="project" value="UniProtKB-UniRule"/>
</dbReference>
<dbReference type="InterPro" id="IPR044068">
    <property type="entry name" value="CB"/>
</dbReference>
<evidence type="ECO:0000313" key="8">
    <source>
        <dbReference type="EMBL" id="MBB4856968.1"/>
    </source>
</evidence>
<gene>
    <name evidence="8" type="ORF">HNO88_000265</name>
</gene>
<comment type="caution">
    <text evidence="8">The sequence shown here is derived from an EMBL/GenBank/DDBJ whole genome shotgun (WGS) entry which is preliminary data.</text>
</comment>
<evidence type="ECO:0000313" key="9">
    <source>
        <dbReference type="Proteomes" id="UP000555448"/>
    </source>
</evidence>
<evidence type="ECO:0000256" key="5">
    <source>
        <dbReference type="PROSITE-ProRule" id="PRU01248"/>
    </source>
</evidence>
<dbReference type="Pfam" id="PF00589">
    <property type="entry name" value="Phage_integrase"/>
    <property type="match status" value="1"/>
</dbReference>
<feature type="domain" description="Tyr recombinase" evidence="6">
    <location>
        <begin position="158"/>
        <end position="329"/>
    </location>
</feature>
<dbReference type="AlphaFoldDB" id="A0A7W7K7D2"/>
<sequence>MLPKYASAFIDNRGKERVRLRRTGWQTIYVTASVGTPEFTEAYKQWEKNGQIKVGEPKVRPGSFDDLITRFYRSTEWSDLKASTQETYRGELERFRAKYGDRTAATMTAKHIDTLIGQMKKTPSAANNLRKRLGQLFDFAQRQGMRTDNPARAVKALKTRKGGFPTWQEEQIGMFERHHALGTMPRLAFDLALYTAQRKSDVRLMGPQHVKDGWIKVKQLKTDTTVEIPIHPELAKSIAATQVGHLAYLVSAKGAPFTYDSFGMWFMRQCRAASLDGFSMHGLRKAASRRMAEMGLSNQLIKSITGHKTDSEVSRYTAGADQRKMAEIAGRIMASDGKPDLASDAEGVVNAS</sequence>
<comment type="similarity">
    <text evidence="1">Belongs to the 'phage' integrase family.</text>
</comment>
<dbReference type="EMBL" id="JACHLR010000001">
    <property type="protein sequence ID" value="MBB4856968.1"/>
    <property type="molecule type" value="Genomic_DNA"/>
</dbReference>
<dbReference type="PROSITE" id="PS51898">
    <property type="entry name" value="TYR_RECOMBINASE"/>
    <property type="match status" value="1"/>
</dbReference>
<keyword evidence="4" id="KW-0233">DNA recombination</keyword>
<protein>
    <submittedName>
        <fullName evidence="8">Integrase</fullName>
    </submittedName>
</protein>
<dbReference type="Proteomes" id="UP000555448">
    <property type="component" value="Unassembled WGS sequence"/>
</dbReference>
<evidence type="ECO:0000259" key="7">
    <source>
        <dbReference type="PROSITE" id="PS51900"/>
    </source>
</evidence>
<dbReference type="PANTHER" id="PTHR30629">
    <property type="entry name" value="PROPHAGE INTEGRASE"/>
    <property type="match status" value="1"/>
</dbReference>
<keyword evidence="2" id="KW-0229">DNA integration</keyword>
<dbReference type="PANTHER" id="PTHR30629:SF2">
    <property type="entry name" value="PROPHAGE INTEGRASE INTS-RELATED"/>
    <property type="match status" value="1"/>
</dbReference>
<dbReference type="InterPro" id="IPR013762">
    <property type="entry name" value="Integrase-like_cat_sf"/>
</dbReference>
<dbReference type="InterPro" id="IPR002104">
    <property type="entry name" value="Integrase_catalytic"/>
</dbReference>
<dbReference type="PROSITE" id="PS51900">
    <property type="entry name" value="CB"/>
    <property type="match status" value="1"/>
</dbReference>
<evidence type="ECO:0000256" key="1">
    <source>
        <dbReference type="ARBA" id="ARBA00008857"/>
    </source>
</evidence>
<reference evidence="8 9" key="1">
    <citation type="submission" date="2020-08" db="EMBL/GenBank/DDBJ databases">
        <title>Functional genomics of gut bacteria from endangered species of beetles.</title>
        <authorList>
            <person name="Carlos-Shanley C."/>
        </authorList>
    </citation>
    <scope>NUCLEOTIDE SEQUENCE [LARGE SCALE GENOMIC DNA]</scope>
    <source>
        <strain evidence="8 9">S00245</strain>
    </source>
</reference>
<feature type="domain" description="Core-binding (CB)" evidence="7">
    <location>
        <begin position="62"/>
        <end position="141"/>
    </location>
</feature>